<dbReference type="InterPro" id="IPR013785">
    <property type="entry name" value="Aldolase_TIM"/>
</dbReference>
<dbReference type="EMBL" id="JAUDZG010000006">
    <property type="protein sequence ID" value="KAK3303696.1"/>
    <property type="molecule type" value="Genomic_DNA"/>
</dbReference>
<dbReference type="CDD" id="cd00408">
    <property type="entry name" value="DHDPS-like"/>
    <property type="match status" value="1"/>
</dbReference>
<keyword evidence="5" id="KW-1185">Reference proteome</keyword>
<comment type="caution">
    <text evidence="4">The sequence shown here is derived from an EMBL/GenBank/DDBJ whole genome shotgun (WGS) entry which is preliminary data.</text>
</comment>
<organism evidence="4 5">
    <name type="scientific">Chaetomium strumarium</name>
    <dbReference type="NCBI Taxonomy" id="1170767"/>
    <lineage>
        <taxon>Eukaryota</taxon>
        <taxon>Fungi</taxon>
        <taxon>Dikarya</taxon>
        <taxon>Ascomycota</taxon>
        <taxon>Pezizomycotina</taxon>
        <taxon>Sordariomycetes</taxon>
        <taxon>Sordariomycetidae</taxon>
        <taxon>Sordariales</taxon>
        <taxon>Chaetomiaceae</taxon>
        <taxon>Chaetomium</taxon>
    </lineage>
</organism>
<keyword evidence="1" id="KW-0456">Lyase</keyword>
<dbReference type="PANTHER" id="PTHR12128">
    <property type="entry name" value="DIHYDRODIPICOLINATE SYNTHASE"/>
    <property type="match status" value="1"/>
</dbReference>
<evidence type="ECO:0000256" key="2">
    <source>
        <dbReference type="PIRSR" id="PIRSR001365-1"/>
    </source>
</evidence>
<dbReference type="Proteomes" id="UP001273166">
    <property type="component" value="Unassembled WGS sequence"/>
</dbReference>
<dbReference type="SUPFAM" id="SSF51569">
    <property type="entry name" value="Aldolase"/>
    <property type="match status" value="1"/>
</dbReference>
<feature type="active site" description="Schiff-base intermediate with substrate" evidence="2">
    <location>
        <position position="181"/>
    </location>
</feature>
<reference evidence="4" key="1">
    <citation type="journal article" date="2023" name="Mol. Phylogenet. Evol.">
        <title>Genome-scale phylogeny and comparative genomics of the fungal order Sordariales.</title>
        <authorList>
            <person name="Hensen N."/>
            <person name="Bonometti L."/>
            <person name="Westerberg I."/>
            <person name="Brannstrom I.O."/>
            <person name="Guillou S."/>
            <person name="Cros-Aarteil S."/>
            <person name="Calhoun S."/>
            <person name="Haridas S."/>
            <person name="Kuo A."/>
            <person name="Mondo S."/>
            <person name="Pangilinan J."/>
            <person name="Riley R."/>
            <person name="LaButti K."/>
            <person name="Andreopoulos B."/>
            <person name="Lipzen A."/>
            <person name="Chen C."/>
            <person name="Yan M."/>
            <person name="Daum C."/>
            <person name="Ng V."/>
            <person name="Clum A."/>
            <person name="Steindorff A."/>
            <person name="Ohm R.A."/>
            <person name="Martin F."/>
            <person name="Silar P."/>
            <person name="Natvig D.O."/>
            <person name="Lalanne C."/>
            <person name="Gautier V."/>
            <person name="Ament-Velasquez S.L."/>
            <person name="Kruys A."/>
            <person name="Hutchinson M.I."/>
            <person name="Powell A.J."/>
            <person name="Barry K."/>
            <person name="Miller A.N."/>
            <person name="Grigoriev I.V."/>
            <person name="Debuchy R."/>
            <person name="Gladieux P."/>
            <person name="Hiltunen Thoren M."/>
            <person name="Johannesson H."/>
        </authorList>
    </citation>
    <scope>NUCLEOTIDE SEQUENCE</scope>
    <source>
        <strain evidence="4">CBS 333.67</strain>
    </source>
</reference>
<dbReference type="PANTHER" id="PTHR12128:SF24">
    <property type="entry name" value="DIHYDRODIPICOLINATE SYNTHETASE FAMILY PROTEIN (AFU_ORTHOLOGUE AFUA_3G11920)"/>
    <property type="match status" value="1"/>
</dbReference>
<feature type="binding site" evidence="3">
    <location>
        <position position="228"/>
    </location>
    <ligand>
        <name>pyruvate</name>
        <dbReference type="ChEBI" id="CHEBI:15361"/>
    </ligand>
</feature>
<dbReference type="InterPro" id="IPR002220">
    <property type="entry name" value="DapA-like"/>
</dbReference>
<dbReference type="GO" id="GO:0008840">
    <property type="term" value="F:4-hydroxy-tetrahydrodipicolinate synthase activity"/>
    <property type="evidence" value="ECO:0007669"/>
    <property type="project" value="TreeGrafter"/>
</dbReference>
<name>A0AAJ0GPI6_9PEZI</name>
<evidence type="ECO:0000313" key="5">
    <source>
        <dbReference type="Proteomes" id="UP001273166"/>
    </source>
</evidence>
<dbReference type="Pfam" id="PF00701">
    <property type="entry name" value="DHDPS"/>
    <property type="match status" value="1"/>
</dbReference>
<evidence type="ECO:0000313" key="4">
    <source>
        <dbReference type="EMBL" id="KAK3303696.1"/>
    </source>
</evidence>
<sequence length="328" mass="34879">MPQPTPPPSLPEGIWAPTQVFFHDYDADTTSLDLETIALHAVRLARAGVAGLVTNGSNGEAVHLTAPERAQVTRTTRAALDAAGFAHLPVMAGASDQSLQGTLALIEDARQAGAAAVLLLVPSFFRWAMDAAAIENYFVAVADRSSVPVVIYNYPGAVAGLDLDSDMLVRLAQHPNIVGTKFTCGNIGKLARVAAAVNGAAGRAEYRCFSGVADAITPALAVGGHGGIVGAANVFPRACVEVYDLFMEGKWEEARIKQQRLALADWALTKRAIPGFKAILSKFHGYGGIPRLPVQSLSKEAEELLFSEVEEMMKVEQQLKDFGRPTQS</sequence>
<dbReference type="GeneID" id="87882427"/>
<gene>
    <name evidence="4" type="ORF">B0T15DRAFT_282351</name>
</gene>
<accession>A0AAJ0GPI6</accession>
<dbReference type="AlphaFoldDB" id="A0AAJ0GPI6"/>
<dbReference type="PIRSF" id="PIRSF001365">
    <property type="entry name" value="DHDPS"/>
    <property type="match status" value="1"/>
</dbReference>
<reference evidence="4" key="2">
    <citation type="submission" date="2023-06" db="EMBL/GenBank/DDBJ databases">
        <authorList>
            <consortium name="Lawrence Berkeley National Laboratory"/>
            <person name="Mondo S.J."/>
            <person name="Hensen N."/>
            <person name="Bonometti L."/>
            <person name="Westerberg I."/>
            <person name="Brannstrom I.O."/>
            <person name="Guillou S."/>
            <person name="Cros-Aarteil S."/>
            <person name="Calhoun S."/>
            <person name="Haridas S."/>
            <person name="Kuo A."/>
            <person name="Pangilinan J."/>
            <person name="Riley R."/>
            <person name="Labutti K."/>
            <person name="Andreopoulos B."/>
            <person name="Lipzen A."/>
            <person name="Chen C."/>
            <person name="Yanf M."/>
            <person name="Daum C."/>
            <person name="Ng V."/>
            <person name="Clum A."/>
            <person name="Steindorff A."/>
            <person name="Ohm R."/>
            <person name="Martin F."/>
            <person name="Silar P."/>
            <person name="Natvig D."/>
            <person name="Lalanne C."/>
            <person name="Gautier V."/>
            <person name="Ament-Velasquez S.L."/>
            <person name="Kruys A."/>
            <person name="Hutchinson M.I."/>
            <person name="Powell A.J."/>
            <person name="Barry K."/>
            <person name="Miller A.N."/>
            <person name="Grigoriev I.V."/>
            <person name="Debuchy R."/>
            <person name="Gladieux P."/>
            <person name="Thoren M.H."/>
            <person name="Johannesson H."/>
        </authorList>
    </citation>
    <scope>NUCLEOTIDE SEQUENCE</scope>
    <source>
        <strain evidence="4">CBS 333.67</strain>
    </source>
</reference>
<dbReference type="Gene3D" id="3.20.20.70">
    <property type="entry name" value="Aldolase class I"/>
    <property type="match status" value="1"/>
</dbReference>
<dbReference type="PRINTS" id="PR00146">
    <property type="entry name" value="DHPICSNTHASE"/>
</dbReference>
<protein>
    <submittedName>
        <fullName evidence="4">Uncharacterized protein</fullName>
    </submittedName>
</protein>
<evidence type="ECO:0000256" key="1">
    <source>
        <dbReference type="PIRNR" id="PIRNR001365"/>
    </source>
</evidence>
<feature type="active site" description="Proton donor/acceptor" evidence="2">
    <location>
        <position position="152"/>
    </location>
</feature>
<dbReference type="RefSeq" id="XP_062719476.1">
    <property type="nucleotide sequence ID" value="XM_062863598.1"/>
</dbReference>
<comment type="similarity">
    <text evidence="1">Belongs to the DapA family.</text>
</comment>
<proteinExistence type="inferred from homology"/>
<evidence type="ECO:0000256" key="3">
    <source>
        <dbReference type="PIRSR" id="PIRSR001365-2"/>
    </source>
</evidence>
<dbReference type="SMART" id="SM01130">
    <property type="entry name" value="DHDPS"/>
    <property type="match status" value="1"/>
</dbReference>